<sequence length="174" mass="19215">MRTTSFPSSNSSTAAGSTAVEIDGMGIVELVSEYHHPDESFSGLEPRSKHRCPGHGLVPARRVAWGGASTGRRFLGCPLDLPDECKWVVWVDPPPPLCVALAFEDLHAEIERSWIKSHKLQRENTELSKKNRALNKKLKERDEMLNVWAVLFSGIVVCVVVVALSVLSQNQATK</sequence>
<dbReference type="RefSeq" id="XP_044337605.1">
    <property type="nucleotide sequence ID" value="XM_044481670.1"/>
</dbReference>
<evidence type="ECO:0008006" key="4">
    <source>
        <dbReference type="Google" id="ProtNLM"/>
    </source>
</evidence>
<organism evidence="2">
    <name type="scientific">Triticum aestivum</name>
    <name type="common">Wheat</name>
    <dbReference type="NCBI Taxonomy" id="4565"/>
    <lineage>
        <taxon>Eukaryota</taxon>
        <taxon>Viridiplantae</taxon>
        <taxon>Streptophyta</taxon>
        <taxon>Embryophyta</taxon>
        <taxon>Tracheophyta</taxon>
        <taxon>Spermatophyta</taxon>
        <taxon>Magnoliopsida</taxon>
        <taxon>Liliopsida</taxon>
        <taxon>Poales</taxon>
        <taxon>Poaceae</taxon>
        <taxon>BOP clade</taxon>
        <taxon>Pooideae</taxon>
        <taxon>Triticodae</taxon>
        <taxon>Triticeae</taxon>
        <taxon>Triticinae</taxon>
        <taxon>Triticum</taxon>
    </lineage>
</organism>
<dbReference type="PANTHER" id="PTHR35163">
    <property type="entry name" value="OS02G0467300 PROTEIN"/>
    <property type="match status" value="1"/>
</dbReference>
<reference evidence="2" key="1">
    <citation type="submission" date="2018-08" db="EMBL/GenBank/DDBJ databases">
        <authorList>
            <person name="Rossello M."/>
        </authorList>
    </citation>
    <scope>NUCLEOTIDE SEQUENCE [LARGE SCALE GENOMIC DNA]</scope>
    <source>
        <strain evidence="2">cv. Chinese Spring</strain>
    </source>
</reference>
<feature type="transmembrane region" description="Helical" evidence="1">
    <location>
        <begin position="145"/>
        <end position="167"/>
    </location>
</feature>
<protein>
    <recommendedName>
        <fullName evidence="4">Zinc finger GRF-type domain-containing protein</fullName>
    </recommendedName>
</protein>
<gene>
    <name evidence="2" type="primary">LOC123059006</name>
</gene>
<keyword evidence="1" id="KW-0812">Transmembrane</keyword>
<keyword evidence="3" id="KW-1185">Reference proteome</keyword>
<keyword evidence="1" id="KW-1133">Transmembrane helix</keyword>
<evidence type="ECO:0000313" key="2">
    <source>
        <dbReference type="EnsemblPlants" id="TraesCS3A02G422500.1"/>
    </source>
</evidence>
<dbReference type="AlphaFoldDB" id="A0A3B6EPI3"/>
<dbReference type="SMR" id="A0A3B6EPI3"/>
<dbReference type="Proteomes" id="UP000019116">
    <property type="component" value="Chromosome 3A"/>
</dbReference>
<evidence type="ECO:0000313" key="3">
    <source>
        <dbReference type="Proteomes" id="UP000019116"/>
    </source>
</evidence>
<dbReference type="PANTHER" id="PTHR35163:SF8">
    <property type="entry name" value="GENOME ASSEMBLY, CHROMOSOME: II"/>
    <property type="match status" value="1"/>
</dbReference>
<dbReference type="Gramene" id="TraesCS3A02G422500.1">
    <property type="protein sequence ID" value="TraesCS3A02G422500.1"/>
    <property type="gene ID" value="TraesCS3A02G422500"/>
</dbReference>
<dbReference type="OMA" id="GQSFLGC"/>
<dbReference type="OrthoDB" id="10344730at2759"/>
<keyword evidence="1" id="KW-0472">Membrane</keyword>
<reference evidence="2" key="2">
    <citation type="submission" date="2018-10" db="UniProtKB">
        <authorList>
            <consortium name="EnsemblPlants"/>
        </authorList>
    </citation>
    <scope>IDENTIFICATION</scope>
</reference>
<accession>A0A3B6EPI3</accession>
<dbReference type="Gramene" id="TraesCS3A03G0980800.1">
    <property type="protein sequence ID" value="TraesCS3A03G0980800.1.CDS"/>
    <property type="gene ID" value="TraesCS3A03G0980800"/>
</dbReference>
<name>A0A3B6EPI3_WHEAT</name>
<dbReference type="GeneID" id="123059006"/>
<proteinExistence type="predicted"/>
<evidence type="ECO:0000256" key="1">
    <source>
        <dbReference type="SAM" id="Phobius"/>
    </source>
</evidence>
<dbReference type="PaxDb" id="4565-Traes_2AL_29A868DED.1"/>
<dbReference type="EnsemblPlants" id="TraesCS3A02G422500.1">
    <property type="protein sequence ID" value="TraesCS3A02G422500.1"/>
    <property type="gene ID" value="TraesCS3A02G422500"/>
</dbReference>